<feature type="non-terminal residue" evidence="2">
    <location>
        <position position="1032"/>
    </location>
</feature>
<dbReference type="Gene3D" id="6.10.250.1010">
    <property type="match status" value="1"/>
</dbReference>
<feature type="region of interest" description="Disordered" evidence="1">
    <location>
        <begin position="1"/>
        <end position="133"/>
    </location>
</feature>
<dbReference type="EMBL" id="CAXITT010000669">
    <property type="protein sequence ID" value="CAL1545042.1"/>
    <property type="molecule type" value="Genomic_DNA"/>
</dbReference>
<keyword evidence="3" id="KW-1185">Reference proteome</keyword>
<feature type="compositionally biased region" description="Basic and acidic residues" evidence="1">
    <location>
        <begin position="332"/>
        <end position="351"/>
    </location>
</feature>
<feature type="compositionally biased region" description="Basic and acidic residues" evidence="1">
    <location>
        <begin position="89"/>
        <end position="115"/>
    </location>
</feature>
<gene>
    <name evidence="2" type="ORF">GSLYS_00018525001</name>
</gene>
<feature type="compositionally biased region" description="Basic and acidic residues" evidence="1">
    <location>
        <begin position="584"/>
        <end position="606"/>
    </location>
</feature>
<evidence type="ECO:0000313" key="3">
    <source>
        <dbReference type="Proteomes" id="UP001497497"/>
    </source>
</evidence>
<organism evidence="2 3">
    <name type="scientific">Lymnaea stagnalis</name>
    <name type="common">Great pond snail</name>
    <name type="synonym">Helix stagnalis</name>
    <dbReference type="NCBI Taxonomy" id="6523"/>
    <lineage>
        <taxon>Eukaryota</taxon>
        <taxon>Metazoa</taxon>
        <taxon>Spiralia</taxon>
        <taxon>Lophotrochozoa</taxon>
        <taxon>Mollusca</taxon>
        <taxon>Gastropoda</taxon>
        <taxon>Heterobranchia</taxon>
        <taxon>Euthyneura</taxon>
        <taxon>Panpulmonata</taxon>
        <taxon>Hygrophila</taxon>
        <taxon>Lymnaeoidea</taxon>
        <taxon>Lymnaeidae</taxon>
        <taxon>Lymnaea</taxon>
    </lineage>
</organism>
<feature type="compositionally biased region" description="Basic and acidic residues" evidence="1">
    <location>
        <begin position="65"/>
        <end position="77"/>
    </location>
</feature>
<feature type="compositionally biased region" description="Polar residues" evidence="1">
    <location>
        <begin position="255"/>
        <end position="264"/>
    </location>
</feature>
<name>A0AAV2IEM1_LYMST</name>
<feature type="region of interest" description="Disordered" evidence="1">
    <location>
        <begin position="562"/>
        <end position="748"/>
    </location>
</feature>
<protein>
    <submittedName>
        <fullName evidence="2">Uncharacterized protein</fullName>
    </submittedName>
</protein>
<evidence type="ECO:0000313" key="2">
    <source>
        <dbReference type="EMBL" id="CAL1545042.1"/>
    </source>
</evidence>
<feature type="compositionally biased region" description="Basic and acidic residues" evidence="1">
    <location>
        <begin position="371"/>
        <end position="387"/>
    </location>
</feature>
<dbReference type="Proteomes" id="UP001497497">
    <property type="component" value="Unassembled WGS sequence"/>
</dbReference>
<feature type="compositionally biased region" description="Polar residues" evidence="1">
    <location>
        <begin position="436"/>
        <end position="447"/>
    </location>
</feature>
<feature type="compositionally biased region" description="Basic and acidic residues" evidence="1">
    <location>
        <begin position="448"/>
        <end position="458"/>
    </location>
</feature>
<sequence length="1032" mass="114220">MYKSRLNDEGSTPTKDTPEESVISHNCNLADEKNVKPWCASSPQDQDGGAAIKDQPLLSPKRTTRRDPDKKPPDSPRDQSVVPSARNRRFVDTSRSPESRKSTREPSPYAEKKFATDMSTLLETHNEEDEVKSDCEVADAKLPVAYKPTCTSPQAKKPTGLSPVKPTGLSPVKPTGLSPLFVTKQSETSHKQETSNLQKIESPDRNVKNRAVGVKHVQNKLSADSYDRHTHDGGKFAVESRVQNKGNEDKHQIDTKTTVNQRHSTPPAIKETLDKQESVEPAQHKHNNDEAKQVRGDKPLPRENKLQNIQTTANMKEVNEDKLHQKSLKASTDSKPKGSKGKVTEDILEHRMSKKCTPEPNEGESFENSVGDDKTLPSDENSDKHAQENSFNLHSEEESDRTLCETAVSEKMFHGNRNVASEDQKGVIENSMNTDAACNADKTSSTVEGDKNSVDDNLTRTAMNRNSSKEELAEETGDVKDLRASADKKCETGAAHKGQLLREIKEQDKCGAFFCGAEASEVDSSKGIDELMESEIKMVASGGDGEAPLCLKQVDKASGVAAQDTHDVGTEMSQLSECRYARGKKVESISQKRVEKGCDAYSRAEDGANTDKVTKEPGKSMGEPGKSTDEPDKNTGEPDKNTGEPGKSTGEPGKSTGEPGKSTGEPEALLSSSEKNTASRQTIHLKTASPTSPTKGYSYNKPDSPTSNLSSHRNQLLNQLSGSKNQPQKPVADRKPSPNLPDPTNTFLNITKSRSKTLNQVDFRNAGDDTAVTKIQSMNFNDPTKQSWNLKVSQNQTLNLVLPKNKPFNLVDPLNQPLDLSDLRNLPLDLSGRQYQVLDLSHPRSHQVTRKDSIYEALDLSDPRKHKLNPTGSMYKLYNQVEPMNLTLRQNDSKKQTLNLIEHRQPINTHEPRNKTFNLNDPRNQAFNLQSHGNQFMSQNEQRIQTFNFNVPNNQIFAPNELRDPNLNDPRYQGFYQTAPRHPISNLTDVRSGDTRTVVSHINPMMPVGQANIFQSTERLPSSNLANSINAP</sequence>
<feature type="region of interest" description="Disordered" evidence="1">
    <location>
        <begin position="436"/>
        <end position="480"/>
    </location>
</feature>
<feature type="compositionally biased region" description="Basic and acidic residues" evidence="1">
    <location>
        <begin position="626"/>
        <end position="642"/>
    </location>
</feature>
<feature type="compositionally biased region" description="Basic and acidic residues" evidence="1">
    <location>
        <begin position="271"/>
        <end position="305"/>
    </location>
</feature>
<feature type="region of interest" description="Disordered" evidence="1">
    <location>
        <begin position="148"/>
        <end position="402"/>
    </location>
</feature>
<evidence type="ECO:0000256" key="1">
    <source>
        <dbReference type="SAM" id="MobiDB-lite"/>
    </source>
</evidence>
<feature type="compositionally biased region" description="Polar residues" evidence="1">
    <location>
        <begin position="670"/>
        <end position="728"/>
    </location>
</feature>
<comment type="caution">
    <text evidence="2">The sequence shown here is derived from an EMBL/GenBank/DDBJ whole genome shotgun (WGS) entry which is preliminary data.</text>
</comment>
<feature type="compositionally biased region" description="Basic and acidic residues" evidence="1">
    <location>
        <begin position="225"/>
        <end position="234"/>
    </location>
</feature>
<feature type="compositionally biased region" description="Basic and acidic residues" evidence="1">
    <location>
        <begin position="467"/>
        <end position="480"/>
    </location>
</feature>
<accession>A0AAV2IEM1</accession>
<dbReference type="AlphaFoldDB" id="A0AAV2IEM1"/>
<proteinExistence type="predicted"/>
<reference evidence="2 3" key="1">
    <citation type="submission" date="2024-04" db="EMBL/GenBank/DDBJ databases">
        <authorList>
            <consortium name="Genoscope - CEA"/>
            <person name="William W."/>
        </authorList>
    </citation>
    <scope>NUCLEOTIDE SEQUENCE [LARGE SCALE GENOMIC DNA]</scope>
</reference>